<protein>
    <recommendedName>
        <fullName evidence="3">YolD-like family protein</fullName>
    </recommendedName>
</protein>
<comment type="caution">
    <text evidence="1">The sequence shown here is derived from an EMBL/GenBank/DDBJ whole genome shotgun (WGS) entry which is preliminary data.</text>
</comment>
<evidence type="ECO:0000313" key="2">
    <source>
        <dbReference type="Proteomes" id="UP000185568"/>
    </source>
</evidence>
<accession>A0A1Q8Q4F1</accession>
<dbReference type="EMBL" id="MSDU01000022">
    <property type="protein sequence ID" value="OLN22233.1"/>
    <property type="molecule type" value="Genomic_DNA"/>
</dbReference>
<dbReference type="OrthoDB" id="2376882at2"/>
<dbReference type="InterPro" id="IPR014962">
    <property type="entry name" value="YolD"/>
</dbReference>
<evidence type="ECO:0008006" key="3">
    <source>
        <dbReference type="Google" id="ProtNLM"/>
    </source>
</evidence>
<reference evidence="1 2" key="1">
    <citation type="submission" date="2016-12" db="EMBL/GenBank/DDBJ databases">
        <title>Domibacillus antri genome sequencing.</title>
        <authorList>
            <person name="Verma A."/>
            <person name="Krishnamurthi S."/>
        </authorList>
    </citation>
    <scope>NUCLEOTIDE SEQUENCE [LARGE SCALE GENOMIC DNA]</scope>
    <source>
        <strain evidence="1 2">XD80</strain>
    </source>
</reference>
<dbReference type="Proteomes" id="UP000185568">
    <property type="component" value="Unassembled WGS sequence"/>
</dbReference>
<proteinExistence type="predicted"/>
<sequence length="112" mass="12939">MLYNDRKMLKWQGFMLSEHAEQMQETVIEKNPILLDEQAKDIFDRVLAASVHYGKPIEIKMMTFGEPYFTVTGVVKSVHWEEGYIQIAGSSAYFYMKDIAFIDFADGGWGED</sequence>
<gene>
    <name evidence="1" type="ORF">BTO30_10825</name>
</gene>
<dbReference type="RefSeq" id="WP_075398743.1">
    <property type="nucleotide sequence ID" value="NZ_MSDU01000022.1"/>
</dbReference>
<dbReference type="AlphaFoldDB" id="A0A1Q8Q4F1"/>
<evidence type="ECO:0000313" key="1">
    <source>
        <dbReference type="EMBL" id="OLN22233.1"/>
    </source>
</evidence>
<name>A0A1Q8Q4F1_9BACI</name>
<keyword evidence="2" id="KW-1185">Reference proteome</keyword>
<dbReference type="Pfam" id="PF08863">
    <property type="entry name" value="YolD"/>
    <property type="match status" value="1"/>
</dbReference>
<organism evidence="1 2">
    <name type="scientific">Domibacillus antri</name>
    <dbReference type="NCBI Taxonomy" id="1714264"/>
    <lineage>
        <taxon>Bacteria</taxon>
        <taxon>Bacillati</taxon>
        <taxon>Bacillota</taxon>
        <taxon>Bacilli</taxon>
        <taxon>Bacillales</taxon>
        <taxon>Bacillaceae</taxon>
        <taxon>Domibacillus</taxon>
    </lineage>
</organism>